<dbReference type="KEGG" id="cci:CC1G_04171"/>
<keyword evidence="2" id="KW-1185">Reference proteome</keyword>
<dbReference type="GeneID" id="6013410"/>
<dbReference type="Proteomes" id="UP000001861">
    <property type="component" value="Unassembled WGS sequence"/>
</dbReference>
<dbReference type="EMBL" id="AACS02000004">
    <property type="protein sequence ID" value="EAU85075.1"/>
    <property type="molecule type" value="Genomic_DNA"/>
</dbReference>
<dbReference type="RefSeq" id="XP_001836858.1">
    <property type="nucleotide sequence ID" value="XM_001836806.1"/>
</dbReference>
<dbReference type="InParanoid" id="A8NW87"/>
<reference evidence="1 2" key="1">
    <citation type="journal article" date="2010" name="Proc. Natl. Acad. Sci. U.S.A.">
        <title>Insights into evolution of multicellular fungi from the assembled chromosomes of the mushroom Coprinopsis cinerea (Coprinus cinereus).</title>
        <authorList>
            <person name="Stajich J.E."/>
            <person name="Wilke S.K."/>
            <person name="Ahren D."/>
            <person name="Au C.H."/>
            <person name="Birren B.W."/>
            <person name="Borodovsky M."/>
            <person name="Burns C."/>
            <person name="Canback B."/>
            <person name="Casselton L.A."/>
            <person name="Cheng C.K."/>
            <person name="Deng J."/>
            <person name="Dietrich F.S."/>
            <person name="Fargo D.C."/>
            <person name="Farman M.L."/>
            <person name="Gathman A.C."/>
            <person name="Goldberg J."/>
            <person name="Guigo R."/>
            <person name="Hoegger P.J."/>
            <person name="Hooker J.B."/>
            <person name="Huggins A."/>
            <person name="James T.Y."/>
            <person name="Kamada T."/>
            <person name="Kilaru S."/>
            <person name="Kodira C."/>
            <person name="Kues U."/>
            <person name="Kupfer D."/>
            <person name="Kwan H.S."/>
            <person name="Lomsadze A."/>
            <person name="Li W."/>
            <person name="Lilly W.W."/>
            <person name="Ma L.J."/>
            <person name="Mackey A.J."/>
            <person name="Manning G."/>
            <person name="Martin F."/>
            <person name="Muraguchi H."/>
            <person name="Natvig D.O."/>
            <person name="Palmerini H."/>
            <person name="Ramesh M.A."/>
            <person name="Rehmeyer C.J."/>
            <person name="Roe B.A."/>
            <person name="Shenoy N."/>
            <person name="Stanke M."/>
            <person name="Ter-Hovhannisyan V."/>
            <person name="Tunlid A."/>
            <person name="Velagapudi R."/>
            <person name="Vision T.J."/>
            <person name="Zeng Q."/>
            <person name="Zolan M.E."/>
            <person name="Pukkila P.J."/>
        </authorList>
    </citation>
    <scope>NUCLEOTIDE SEQUENCE [LARGE SCALE GENOMIC DNA]</scope>
    <source>
        <strain evidence="2">Okayama-7 / 130 / ATCC MYA-4618 / FGSC 9003</strain>
    </source>
</reference>
<protein>
    <submittedName>
        <fullName evidence="1">Uncharacterized protein</fullName>
    </submittedName>
</protein>
<dbReference type="AlphaFoldDB" id="A8NW87"/>
<dbReference type="VEuPathDB" id="FungiDB:CC1G_04171"/>
<organism evidence="1 2">
    <name type="scientific">Coprinopsis cinerea (strain Okayama-7 / 130 / ATCC MYA-4618 / FGSC 9003)</name>
    <name type="common">Inky cap fungus</name>
    <name type="synonym">Hormographiella aspergillata</name>
    <dbReference type="NCBI Taxonomy" id="240176"/>
    <lineage>
        <taxon>Eukaryota</taxon>
        <taxon>Fungi</taxon>
        <taxon>Dikarya</taxon>
        <taxon>Basidiomycota</taxon>
        <taxon>Agaricomycotina</taxon>
        <taxon>Agaricomycetes</taxon>
        <taxon>Agaricomycetidae</taxon>
        <taxon>Agaricales</taxon>
        <taxon>Agaricineae</taxon>
        <taxon>Psathyrellaceae</taxon>
        <taxon>Coprinopsis</taxon>
    </lineage>
</organism>
<accession>A8NW87</accession>
<comment type="caution">
    <text evidence="1">The sequence shown here is derived from an EMBL/GenBank/DDBJ whole genome shotgun (WGS) entry which is preliminary data.</text>
</comment>
<evidence type="ECO:0000313" key="1">
    <source>
        <dbReference type="EMBL" id="EAU85075.1"/>
    </source>
</evidence>
<sequence length="94" mass="10438">MANLTLHADIYRTGQGKVSEEELVNEITAKFKPGIFTIRHHHRLHDYGSAEYDELDLRREQLAAPAEPVALVAPVEAVEAVAPAEPVVNRGIKR</sequence>
<proteinExistence type="predicted"/>
<gene>
    <name evidence="1" type="ORF">CC1G_04171</name>
</gene>
<evidence type="ECO:0000313" key="2">
    <source>
        <dbReference type="Proteomes" id="UP000001861"/>
    </source>
</evidence>
<name>A8NW87_COPC7</name>